<dbReference type="InterPro" id="IPR008286">
    <property type="entry name" value="Prn/Lys/Arg_de-COase_C"/>
</dbReference>
<evidence type="ECO:0000256" key="1">
    <source>
        <dbReference type="ARBA" id="ARBA00010671"/>
    </source>
</evidence>
<dbReference type="InterPro" id="IPR015422">
    <property type="entry name" value="PyrdxlP-dep_Trfase_small"/>
</dbReference>
<dbReference type="SUPFAM" id="SSF53383">
    <property type="entry name" value="PLP-dependent transferases"/>
    <property type="match status" value="1"/>
</dbReference>
<dbReference type="InterPro" id="IPR036633">
    <property type="entry name" value="Prn/Lys/Arg_de-COase_C_sf"/>
</dbReference>
<organism evidence="7 8">
    <name type="scientific">Pseudoxanthobacter soli DSM 19599</name>
    <dbReference type="NCBI Taxonomy" id="1123029"/>
    <lineage>
        <taxon>Bacteria</taxon>
        <taxon>Pseudomonadati</taxon>
        <taxon>Pseudomonadota</taxon>
        <taxon>Alphaproteobacteria</taxon>
        <taxon>Hyphomicrobiales</taxon>
        <taxon>Segnochrobactraceae</taxon>
        <taxon>Pseudoxanthobacter</taxon>
    </lineage>
</organism>
<dbReference type="Pfam" id="PF03711">
    <property type="entry name" value="OKR_DC_1_C"/>
    <property type="match status" value="1"/>
</dbReference>
<dbReference type="Proteomes" id="UP000186406">
    <property type="component" value="Unassembled WGS sequence"/>
</dbReference>
<dbReference type="Pfam" id="PF01276">
    <property type="entry name" value="OKR_DC_1"/>
    <property type="match status" value="1"/>
</dbReference>
<evidence type="ECO:0000256" key="3">
    <source>
        <dbReference type="ARBA" id="ARBA00022898"/>
    </source>
</evidence>
<keyword evidence="8" id="KW-1185">Reference proteome</keyword>
<dbReference type="InterPro" id="IPR015424">
    <property type="entry name" value="PyrdxlP-dep_Trfase"/>
</dbReference>
<dbReference type="EMBL" id="FRXO01000002">
    <property type="protein sequence ID" value="SHO63369.1"/>
    <property type="molecule type" value="Genomic_DNA"/>
</dbReference>
<evidence type="ECO:0000256" key="5">
    <source>
        <dbReference type="PIRSR" id="PIRSR009393-1"/>
    </source>
</evidence>
<dbReference type="GO" id="GO:0005829">
    <property type="term" value="C:cytosol"/>
    <property type="evidence" value="ECO:0007669"/>
    <property type="project" value="TreeGrafter"/>
</dbReference>
<keyword evidence="4" id="KW-0456">Lyase</keyword>
<dbReference type="PANTHER" id="PTHR45229:SF3">
    <property type="entry name" value="BIODEGRADATIVE ARGININE DECARBOXYLASE"/>
    <property type="match status" value="1"/>
</dbReference>
<evidence type="ECO:0000256" key="2">
    <source>
        <dbReference type="ARBA" id="ARBA00022793"/>
    </source>
</evidence>
<dbReference type="Gene3D" id="3.90.100.10">
    <property type="entry name" value="Orn/Lys/Arg decarboxylase, C-terminal domain"/>
    <property type="match status" value="1"/>
</dbReference>
<protein>
    <submittedName>
        <fullName evidence="7">Arginine decarboxylase</fullName>
    </submittedName>
</protein>
<evidence type="ECO:0000313" key="8">
    <source>
        <dbReference type="Proteomes" id="UP000186406"/>
    </source>
</evidence>
<comment type="similarity">
    <text evidence="1">Belongs to the Orn/Lys/Arg decarboxylase class-I family.</text>
</comment>
<dbReference type="Gene3D" id="3.40.640.10">
    <property type="entry name" value="Type I PLP-dependent aspartate aminotransferase-like (Major domain)"/>
    <property type="match status" value="1"/>
</dbReference>
<dbReference type="Pfam" id="PF03709">
    <property type="entry name" value="OKR_DC_1_N"/>
    <property type="match status" value="1"/>
</dbReference>
<dbReference type="PIRSF" id="PIRSF009393">
    <property type="entry name" value="Orn_decarb"/>
    <property type="match status" value="1"/>
</dbReference>
<proteinExistence type="inferred from homology"/>
<dbReference type="GO" id="GO:0006527">
    <property type="term" value="P:L-arginine catabolic process"/>
    <property type="evidence" value="ECO:0007669"/>
    <property type="project" value="TreeGrafter"/>
</dbReference>
<gene>
    <name evidence="7" type="ORF">SAMN02745172_01360</name>
</gene>
<dbReference type="GO" id="GO:0030170">
    <property type="term" value="F:pyridoxal phosphate binding"/>
    <property type="evidence" value="ECO:0007669"/>
    <property type="project" value="TreeGrafter"/>
</dbReference>
<name>A0A1M7ZEY2_9HYPH</name>
<sequence>MLGRTIKLHKPKVLIVDDTLAMPSSVGGRAVRALSEELESRGIEVVEAVTYQDGRAAIVSDPSLDAILLDWTREREEGLSEEDGMDLLRTIRARNAEIPVILMEDRTSGEDLTVEVMQLANEYVWMLEDTTSFIAGRIMAAVKRYREDLLPPFTKALLDYADTAEYSWAAPGHQGGVAFTKTPSGRAFFDFFGENIFRTDTGIEREQLGSLMDHSGPIGEAEQYAARVFGAHLSYSGLTGTSGSNRAIMGALVADNEFALCDRNCHKSIEQGLIQSGGIPLFFVPTRNRYGIIGPIPPEQLEPETIAERLAAHPLRHLASDDDPVYAVVTNCTYDGLCYDAAGVERRLDGIVDRIHFDEAWFGYARFNPLYDNRYAMRGDPADHPADGPTVFATHSTHKLLAALSQASYIHVRNGRDPIEHTRFNEAYMAQTTTSPLYALIASNEIGAAMMDGPSGHALTHEVILEAIAFRQALARAHRAFEARGDWFFRPWNAPTVRGEDGTVVPFEEAPPEFLATDAEAWILHPGDAWHGFDGLPDGWCMLDPIKAGILTPGMGDDGEFEETGIPAEVLSAYLHNYGIIPSRTTDFMVLCLFSFGITKGKWGTLMSTLLDFKLDYDGNKPLKQTLPHIVAEAPKRYAGMGLKDLCDEMFAHMRATRIDRRQALAFSTLPEPRMPPRRASARLMAGKAELLPIDALADRVAGVGVIPYPPGIPIIMPGESFGPADGPWLSYLRALESWGRAFPGFAKELEGSVVEDGNYRVWCLS</sequence>
<dbReference type="SUPFAM" id="SSF52172">
    <property type="entry name" value="CheY-like"/>
    <property type="match status" value="1"/>
</dbReference>
<dbReference type="RefSeq" id="WP_073626831.1">
    <property type="nucleotide sequence ID" value="NZ_FRXO01000002.1"/>
</dbReference>
<dbReference type="InterPro" id="IPR015421">
    <property type="entry name" value="PyrdxlP-dep_Trfase_major"/>
</dbReference>
<dbReference type="SUPFAM" id="SSF55904">
    <property type="entry name" value="Ornithine decarboxylase C-terminal domain"/>
    <property type="match status" value="1"/>
</dbReference>
<feature type="modified residue" description="N6-(pyridoxal phosphate)lysine" evidence="5">
    <location>
        <position position="399"/>
    </location>
</feature>
<dbReference type="PROSITE" id="PS00703">
    <property type="entry name" value="OKR_DC_1"/>
    <property type="match status" value="1"/>
</dbReference>
<dbReference type="STRING" id="1123029.SAMN02745172_01360"/>
<dbReference type="GO" id="GO:0008792">
    <property type="term" value="F:arginine decarboxylase activity"/>
    <property type="evidence" value="ECO:0007669"/>
    <property type="project" value="TreeGrafter"/>
</dbReference>
<reference evidence="7 8" key="1">
    <citation type="submission" date="2016-12" db="EMBL/GenBank/DDBJ databases">
        <authorList>
            <person name="Song W.-J."/>
            <person name="Kurnit D.M."/>
        </authorList>
    </citation>
    <scope>NUCLEOTIDE SEQUENCE [LARGE SCALE GENOMIC DNA]</scope>
    <source>
        <strain evidence="7 8">DSM 19599</strain>
    </source>
</reference>
<dbReference type="OrthoDB" id="9761189at2"/>
<dbReference type="InterPro" id="IPR011006">
    <property type="entry name" value="CheY-like_superfamily"/>
</dbReference>
<evidence type="ECO:0000256" key="4">
    <source>
        <dbReference type="ARBA" id="ARBA00023239"/>
    </source>
</evidence>
<evidence type="ECO:0000259" key="6">
    <source>
        <dbReference type="PROSITE" id="PS00703"/>
    </source>
</evidence>
<dbReference type="InterPro" id="IPR011193">
    <property type="entry name" value="Orn/lys/arg_de-COase"/>
</dbReference>
<feature type="domain" description="Orn/Lys/Arg decarboxylases family 1 pyridoxal-P attachment site" evidence="6">
    <location>
        <begin position="394"/>
        <end position="408"/>
    </location>
</feature>
<dbReference type="FunFam" id="3.40.640.10:FF:000008">
    <property type="entry name" value="Lysine decarboxylase, inducible"/>
    <property type="match status" value="1"/>
</dbReference>
<keyword evidence="2" id="KW-0210">Decarboxylase</keyword>
<dbReference type="PANTHER" id="PTHR45229">
    <property type="entry name" value="CONSTITUTIVE ORNITHINE DECARBOXYLASE"/>
    <property type="match status" value="1"/>
</dbReference>
<accession>A0A1M7ZEY2</accession>
<dbReference type="CDD" id="cd00156">
    <property type="entry name" value="REC"/>
    <property type="match status" value="1"/>
</dbReference>
<dbReference type="InterPro" id="IPR005308">
    <property type="entry name" value="OKR_de-COase_N"/>
</dbReference>
<keyword evidence="3 5" id="KW-0663">Pyridoxal phosphate</keyword>
<dbReference type="AlphaFoldDB" id="A0A1M7ZEY2"/>
<evidence type="ECO:0000313" key="7">
    <source>
        <dbReference type="EMBL" id="SHO63369.1"/>
    </source>
</evidence>
<dbReference type="Gene3D" id="3.90.1150.10">
    <property type="entry name" value="Aspartate Aminotransferase, domain 1"/>
    <property type="match status" value="1"/>
</dbReference>
<dbReference type="Gene3D" id="3.40.50.2300">
    <property type="match status" value="1"/>
</dbReference>
<dbReference type="InterPro" id="IPR000310">
    <property type="entry name" value="Orn/Lys/Arg_deCO2ase_major_dom"/>
</dbReference>